<reference evidence="6" key="1">
    <citation type="journal article" date="2014" name="Proc. Natl. Acad. Sci. U.S.A.">
        <title>Extensive sampling of basidiomycete genomes demonstrates inadequacy of the white-rot/brown-rot paradigm for wood decay fungi.</title>
        <authorList>
            <person name="Riley R."/>
            <person name="Salamov A.A."/>
            <person name="Brown D.W."/>
            <person name="Nagy L.G."/>
            <person name="Floudas D."/>
            <person name="Held B.W."/>
            <person name="Levasseur A."/>
            <person name="Lombard V."/>
            <person name="Morin E."/>
            <person name="Otillar R."/>
            <person name="Lindquist E.A."/>
            <person name="Sun H."/>
            <person name="LaButti K.M."/>
            <person name="Schmutz J."/>
            <person name="Jabbour D."/>
            <person name="Luo H."/>
            <person name="Baker S.E."/>
            <person name="Pisabarro A.G."/>
            <person name="Walton J.D."/>
            <person name="Blanchette R.A."/>
            <person name="Henrissat B."/>
            <person name="Martin F."/>
            <person name="Cullen D."/>
            <person name="Hibbett D.S."/>
            <person name="Grigoriev I.V."/>
        </authorList>
    </citation>
    <scope>NUCLEOTIDE SEQUENCE [LARGE SCALE GENOMIC DNA]</scope>
    <source>
        <strain evidence="6">MUCL 33604</strain>
    </source>
</reference>
<dbReference type="PANTHER" id="PTHR12549">
    <property type="entry name" value="JMJC DOMAIN-CONTAINING HISTONE DEMETHYLATION PROTEIN"/>
    <property type="match status" value="1"/>
</dbReference>
<dbReference type="PROSITE" id="PS51184">
    <property type="entry name" value="JMJC"/>
    <property type="match status" value="1"/>
</dbReference>
<organism evidence="5 6">
    <name type="scientific">Jaapia argillacea MUCL 33604</name>
    <dbReference type="NCBI Taxonomy" id="933084"/>
    <lineage>
        <taxon>Eukaryota</taxon>
        <taxon>Fungi</taxon>
        <taxon>Dikarya</taxon>
        <taxon>Basidiomycota</taxon>
        <taxon>Agaricomycotina</taxon>
        <taxon>Agaricomycetes</taxon>
        <taxon>Agaricomycetidae</taxon>
        <taxon>Jaapiales</taxon>
        <taxon>Jaapiaceae</taxon>
        <taxon>Jaapia</taxon>
    </lineage>
</organism>
<accession>A0A067PBK3</accession>
<protein>
    <recommendedName>
        <fullName evidence="4">JmjC domain-containing protein</fullName>
    </recommendedName>
</protein>
<keyword evidence="2" id="KW-0479">Metal-binding</keyword>
<dbReference type="GO" id="GO:0046872">
    <property type="term" value="F:metal ion binding"/>
    <property type="evidence" value="ECO:0007669"/>
    <property type="project" value="UniProtKB-KW"/>
</dbReference>
<feature type="non-terminal residue" evidence="5">
    <location>
        <position position="185"/>
    </location>
</feature>
<dbReference type="Pfam" id="PF02373">
    <property type="entry name" value="JmjC"/>
    <property type="match status" value="1"/>
</dbReference>
<dbReference type="InterPro" id="IPR045109">
    <property type="entry name" value="LSDs-like"/>
</dbReference>
<name>A0A067PBK3_9AGAM</name>
<gene>
    <name evidence="5" type="ORF">JAAARDRAFT_94499</name>
</gene>
<dbReference type="GO" id="GO:0000118">
    <property type="term" value="C:histone deacetylase complex"/>
    <property type="evidence" value="ECO:0007669"/>
    <property type="project" value="TreeGrafter"/>
</dbReference>
<dbReference type="OrthoDB" id="1667110at2759"/>
<feature type="non-terminal residue" evidence="5">
    <location>
        <position position="1"/>
    </location>
</feature>
<dbReference type="GO" id="GO:0031490">
    <property type="term" value="F:chromatin DNA binding"/>
    <property type="evidence" value="ECO:0007669"/>
    <property type="project" value="TreeGrafter"/>
</dbReference>
<keyword evidence="3" id="KW-0539">Nucleus</keyword>
<evidence type="ECO:0000256" key="1">
    <source>
        <dbReference type="ARBA" id="ARBA00004123"/>
    </source>
</evidence>
<dbReference type="AlphaFoldDB" id="A0A067PBK3"/>
<dbReference type="Gene3D" id="2.60.120.650">
    <property type="entry name" value="Cupin"/>
    <property type="match status" value="2"/>
</dbReference>
<dbReference type="STRING" id="933084.A0A067PBK3"/>
<evidence type="ECO:0000259" key="4">
    <source>
        <dbReference type="PROSITE" id="PS51184"/>
    </source>
</evidence>
<dbReference type="EMBL" id="KL197742">
    <property type="protein sequence ID" value="KDQ52149.1"/>
    <property type="molecule type" value="Genomic_DNA"/>
</dbReference>
<feature type="domain" description="JmjC" evidence="4">
    <location>
        <begin position="4"/>
        <end position="157"/>
    </location>
</feature>
<dbReference type="GO" id="GO:0000785">
    <property type="term" value="C:chromatin"/>
    <property type="evidence" value="ECO:0007669"/>
    <property type="project" value="TreeGrafter"/>
</dbReference>
<proteinExistence type="predicted"/>
<dbReference type="SUPFAM" id="SSF51197">
    <property type="entry name" value="Clavaminate synthase-like"/>
    <property type="match status" value="1"/>
</dbReference>
<sequence length="185" mass="21293">YNDFVKALLFPDYTRPDGVFNIASHFPLDGVIPDLGKCTLSHFCLPEKHAGSALWHIFCCEDSPNIRKFLRDNKHYWGSGDPIHSQNVYLTPELLDQLWQTYGVRPFTIFQHQGHAIFIPVGSAHQVSNVTGCVKVACDFVSPENLDASWHLIEEFRQENQKGINQWKEDILQLCAMSWYAWRSI</sequence>
<dbReference type="PANTHER" id="PTHR12549:SF38">
    <property type="entry name" value="JMJC DOMAIN-CONTAINING HISTONE DEMETHYLASE 2, ISOFORM A"/>
    <property type="match status" value="1"/>
</dbReference>
<dbReference type="Proteomes" id="UP000027265">
    <property type="component" value="Unassembled WGS sequence"/>
</dbReference>
<evidence type="ECO:0000313" key="5">
    <source>
        <dbReference type="EMBL" id="KDQ52149.1"/>
    </source>
</evidence>
<dbReference type="InParanoid" id="A0A067PBK3"/>
<evidence type="ECO:0000256" key="2">
    <source>
        <dbReference type="ARBA" id="ARBA00022723"/>
    </source>
</evidence>
<keyword evidence="6" id="KW-1185">Reference proteome</keyword>
<evidence type="ECO:0000313" key="6">
    <source>
        <dbReference type="Proteomes" id="UP000027265"/>
    </source>
</evidence>
<dbReference type="SMART" id="SM00558">
    <property type="entry name" value="JmjC"/>
    <property type="match status" value="1"/>
</dbReference>
<dbReference type="HOGENOM" id="CLU_1464638_0_0_1"/>
<dbReference type="GO" id="GO:0003712">
    <property type="term" value="F:transcription coregulator activity"/>
    <property type="evidence" value="ECO:0007669"/>
    <property type="project" value="TreeGrafter"/>
</dbReference>
<dbReference type="GO" id="GO:0032454">
    <property type="term" value="F:histone H3K9 demethylase activity"/>
    <property type="evidence" value="ECO:0007669"/>
    <property type="project" value="InterPro"/>
</dbReference>
<evidence type="ECO:0000256" key="3">
    <source>
        <dbReference type="ARBA" id="ARBA00023242"/>
    </source>
</evidence>
<dbReference type="InterPro" id="IPR003347">
    <property type="entry name" value="JmjC_dom"/>
</dbReference>
<dbReference type="GO" id="GO:0006357">
    <property type="term" value="P:regulation of transcription by RNA polymerase II"/>
    <property type="evidence" value="ECO:0007669"/>
    <property type="project" value="TreeGrafter"/>
</dbReference>
<comment type="subcellular location">
    <subcellularLocation>
        <location evidence="1">Nucleus</location>
    </subcellularLocation>
</comment>